<evidence type="ECO:0000256" key="10">
    <source>
        <dbReference type="ARBA" id="ARBA00023065"/>
    </source>
</evidence>
<dbReference type="GO" id="GO:0006777">
    <property type="term" value="P:Mo-molybdopterin cofactor biosynthetic process"/>
    <property type="evidence" value="ECO:0007669"/>
    <property type="project" value="UniProtKB-KW"/>
</dbReference>
<dbReference type="InterPro" id="IPR038987">
    <property type="entry name" value="MoeA-like"/>
</dbReference>
<dbReference type="Pfam" id="PF00137">
    <property type="entry name" value="ATP-synt_C"/>
    <property type="match status" value="2"/>
</dbReference>
<evidence type="ECO:0000256" key="12">
    <source>
        <dbReference type="ARBA" id="ARBA00023150"/>
    </source>
</evidence>
<dbReference type="SUPFAM" id="SSF81333">
    <property type="entry name" value="F1F0 ATP synthase subunit C"/>
    <property type="match status" value="2"/>
</dbReference>
<dbReference type="InterPro" id="IPR000245">
    <property type="entry name" value="ATPase_proteolipid_csu"/>
</dbReference>
<comment type="function">
    <text evidence="13">Proton-conducting pore forming subunit of the V0 complex of vacuolar(H+)-ATPase (V-ATPase), a multisubunit enzyme composed of a peripheral complex (V1) that hydrolyzes ATP and a membrane integral complex (V0) that translocates protons. V-ATPase is responsible for acidifying and maintaining the pH of intracellular compartments.</text>
</comment>
<dbReference type="SUPFAM" id="SSF53218">
    <property type="entry name" value="Molybdenum cofactor biosynthesis proteins"/>
    <property type="match status" value="2"/>
</dbReference>
<dbReference type="CDD" id="cd18177">
    <property type="entry name" value="ATP-synt_Vo_c_ATP6F_rpt1"/>
    <property type="match status" value="1"/>
</dbReference>
<evidence type="ECO:0000256" key="9">
    <source>
        <dbReference type="ARBA" id="ARBA00022989"/>
    </source>
</evidence>
<name>A0A6A6XWG0_9PLEO</name>
<dbReference type="OrthoDB" id="4349954at2759"/>
<comment type="pathway">
    <text evidence="2">Cofactor biosynthesis; molybdopterin biosynthesis.</text>
</comment>
<dbReference type="InterPro" id="IPR036425">
    <property type="entry name" value="MoaB/Mog-like_dom_sf"/>
</dbReference>
<dbReference type="UniPathway" id="UPA00344"/>
<evidence type="ECO:0000256" key="11">
    <source>
        <dbReference type="ARBA" id="ARBA00023136"/>
    </source>
</evidence>
<evidence type="ECO:0000313" key="19">
    <source>
        <dbReference type="Proteomes" id="UP000799757"/>
    </source>
</evidence>
<dbReference type="GO" id="GO:0005829">
    <property type="term" value="C:cytosol"/>
    <property type="evidence" value="ECO:0007669"/>
    <property type="project" value="TreeGrafter"/>
</dbReference>
<sequence length="864" mass="91100">MSLSYGVGGSTAALGVVALYMLFNGEGEAFNVGQFLQRVSPYTFASLGIGLCIGLSVVGSAWGIFTTGVSIVGGGVRAPRIRTKNLISIIFCEVVAIYGVIMAIIFSAKLKNVSDSEMLYTAPNYYTGFALFWAGLTVGMCNLICGVSVGINGSSAALADAADPNLFVKILVIEIFSSILGLFGLIIGLLMSITTLKAAVLIVSETASTDHASDRCIPILKEVFDNLGNGQWEVAATTIVPDSILDIQKTIRAWTDCENPINLIVTSGGTGFAVKDVTPEAVSPLLDRVAPGLVHGMLAASLAVTPFAIMSRPVAGVRKKTLILTLPGSPKGAKENLESILKLLPHACVQAAGAESRPLHVGGVKKLEAEAGVAPSATNQGSGHHHHHHHGHGHSHGQGGHVVPKAHTKPEDRPQSNDPNAGPTRRYRSSPYPMLAVDDALKLISEHTSLPIVQKAPVDMSLIGAVLAEDVNANESVPAFRASIVDGYAIRIPQAGKFTKGVYPVALVSHAQAGDVQELKEGEIARITTGAPLPPGADAVVMVEDTVLKTQTEDGSEEKEVEILADDVQSGENVREVGSDVKEGDTVLKKGEGITVVGGEFGLLASVGTAEVSIYRRPVVGILSTGDEIIPHDRPGPLKLGEVRDTNRPTLITSVKNHGFEAVDLGIVSDKPGSLEQALRDALRKVDVIITSGGVSMGELDLLKPTIERSLGGTIHFGRVNMKPGKPTTFATIPFKSNNGERITKAIFSLPGNPASAVVTFHLFVLPSLHQASGIKPVGLPRIKVLLDEDVRIDRQRPEYHRAVVAMKEDGRMYASSTGGQRSSRIGSFKGANALLCMPAGEGSVKKGEKVDALLMGKMTEFMN</sequence>
<keyword evidence="19" id="KW-1185">Reference proteome</keyword>
<dbReference type="Gene3D" id="2.40.340.10">
    <property type="entry name" value="MoeA, C-terminal, domain IV"/>
    <property type="match status" value="1"/>
</dbReference>
<dbReference type="InterPro" id="IPR035921">
    <property type="entry name" value="F/V-ATP_Csub_sf"/>
</dbReference>
<dbReference type="InterPro" id="IPR002379">
    <property type="entry name" value="ATPase_proteolipid_c-like_dom"/>
</dbReference>
<dbReference type="CDD" id="cd00887">
    <property type="entry name" value="MoeA"/>
    <property type="match status" value="1"/>
</dbReference>
<dbReference type="Gene3D" id="3.40.980.10">
    <property type="entry name" value="MoaB/Mog-like domain"/>
    <property type="match status" value="2"/>
</dbReference>
<evidence type="ECO:0000259" key="17">
    <source>
        <dbReference type="SMART" id="SM00852"/>
    </source>
</evidence>
<evidence type="ECO:0000256" key="5">
    <source>
        <dbReference type="ARBA" id="ARBA00008339"/>
    </source>
</evidence>
<dbReference type="SUPFAM" id="SSF63867">
    <property type="entry name" value="MoeA C-terminal domain-like"/>
    <property type="match status" value="1"/>
</dbReference>
<dbReference type="FunFam" id="2.170.190.11:FF:000002">
    <property type="entry name" value="Molybdopterin molybdenumtransferase"/>
    <property type="match status" value="1"/>
</dbReference>
<dbReference type="Gene3D" id="1.20.120.610">
    <property type="entry name" value="lithium bound rotor ring of v- atpase"/>
    <property type="match status" value="1"/>
</dbReference>
<evidence type="ECO:0000256" key="14">
    <source>
        <dbReference type="ARBA" id="ARBA00046480"/>
    </source>
</evidence>
<keyword evidence="12" id="KW-0501">Molybdenum cofactor biosynthesis</keyword>
<dbReference type="InterPro" id="IPR036135">
    <property type="entry name" value="MoeA_linker/N_sf"/>
</dbReference>
<proteinExistence type="inferred from homology"/>
<dbReference type="GO" id="GO:0046961">
    <property type="term" value="F:proton-transporting ATPase activity, rotational mechanism"/>
    <property type="evidence" value="ECO:0007669"/>
    <property type="project" value="InterPro"/>
</dbReference>
<comment type="similarity">
    <text evidence="4">In the N-terminal section; belongs to the MoaB/Mog family.</text>
</comment>
<dbReference type="Gene3D" id="2.170.190.11">
    <property type="entry name" value="Molybdopterin biosynthesis moea protein, domain 3"/>
    <property type="match status" value="1"/>
</dbReference>
<dbReference type="FunFam" id="1.20.120.610:FF:000002">
    <property type="entry name" value="V-type proton ATPase proteolipid subunit"/>
    <property type="match status" value="1"/>
</dbReference>
<feature type="transmembrane region" description="Helical" evidence="16">
    <location>
        <begin position="5"/>
        <end position="23"/>
    </location>
</feature>
<keyword evidence="9 16" id="KW-1133">Transmembrane helix</keyword>
<dbReference type="Pfam" id="PF00994">
    <property type="entry name" value="MoCF_biosynth"/>
    <property type="match status" value="2"/>
</dbReference>
<evidence type="ECO:0000256" key="8">
    <source>
        <dbReference type="ARBA" id="ARBA00022781"/>
    </source>
</evidence>
<gene>
    <name evidence="18" type="ORF">K505DRAFT_264531</name>
</gene>
<feature type="region of interest" description="Disordered" evidence="15">
    <location>
        <begin position="373"/>
        <end position="431"/>
    </location>
</feature>
<dbReference type="Gene3D" id="3.90.105.10">
    <property type="entry name" value="Molybdopterin biosynthesis moea protein, domain 2"/>
    <property type="match status" value="1"/>
</dbReference>
<dbReference type="GO" id="GO:0033179">
    <property type="term" value="C:proton-transporting V-type ATPase, V0 domain"/>
    <property type="evidence" value="ECO:0007669"/>
    <property type="project" value="InterPro"/>
</dbReference>
<keyword evidence="6" id="KW-0813">Transport</keyword>
<dbReference type="Pfam" id="PF03454">
    <property type="entry name" value="MoeA_C"/>
    <property type="match status" value="1"/>
</dbReference>
<feature type="domain" description="MoaB/Mog" evidence="17">
    <location>
        <begin position="621"/>
        <end position="771"/>
    </location>
</feature>
<organism evidence="18 19">
    <name type="scientific">Melanomma pulvis-pyrius CBS 109.77</name>
    <dbReference type="NCBI Taxonomy" id="1314802"/>
    <lineage>
        <taxon>Eukaryota</taxon>
        <taxon>Fungi</taxon>
        <taxon>Dikarya</taxon>
        <taxon>Ascomycota</taxon>
        <taxon>Pezizomycotina</taxon>
        <taxon>Dothideomycetes</taxon>
        <taxon>Pleosporomycetidae</taxon>
        <taxon>Pleosporales</taxon>
        <taxon>Melanommataceae</taxon>
        <taxon>Melanomma</taxon>
    </lineage>
</organism>
<evidence type="ECO:0000256" key="2">
    <source>
        <dbReference type="ARBA" id="ARBA00005046"/>
    </source>
</evidence>
<protein>
    <submittedName>
        <fullName evidence="18">Gephyrin</fullName>
    </submittedName>
</protein>
<dbReference type="Pfam" id="PF03453">
    <property type="entry name" value="MoeA_N"/>
    <property type="match status" value="1"/>
</dbReference>
<evidence type="ECO:0000256" key="3">
    <source>
        <dbReference type="ARBA" id="ARBA00007296"/>
    </source>
</evidence>
<feature type="transmembrane region" description="Helical" evidence="16">
    <location>
        <begin position="43"/>
        <end position="65"/>
    </location>
</feature>
<dbReference type="PANTHER" id="PTHR10192">
    <property type="entry name" value="MOLYBDOPTERIN BIOSYNTHESIS PROTEIN"/>
    <property type="match status" value="1"/>
</dbReference>
<dbReference type="InterPro" id="IPR005111">
    <property type="entry name" value="MoeA_C_domain_IV"/>
</dbReference>
<dbReference type="FunFam" id="3.40.980.10:FF:000011">
    <property type="entry name" value="Molybdopterin molybdenumtransferase"/>
    <property type="match status" value="1"/>
</dbReference>
<keyword evidence="11 16" id="KW-0472">Membrane</keyword>
<dbReference type="InterPro" id="IPR008284">
    <property type="entry name" value="MoCF_biosynth_CS"/>
</dbReference>
<dbReference type="CDD" id="cd00886">
    <property type="entry name" value="MogA_MoaB"/>
    <property type="match status" value="1"/>
</dbReference>
<comment type="subcellular location">
    <subcellularLocation>
        <location evidence="1">Membrane</location>
        <topology evidence="1">Multi-pass membrane protein</topology>
    </subcellularLocation>
</comment>
<dbReference type="GO" id="GO:0005774">
    <property type="term" value="C:vacuolar membrane"/>
    <property type="evidence" value="ECO:0007669"/>
    <property type="project" value="UniProtKB-ARBA"/>
</dbReference>
<feature type="transmembrane region" description="Helical" evidence="16">
    <location>
        <begin position="166"/>
        <end position="191"/>
    </location>
</feature>
<evidence type="ECO:0000256" key="15">
    <source>
        <dbReference type="SAM" id="MobiDB-lite"/>
    </source>
</evidence>
<feature type="compositionally biased region" description="Basic residues" evidence="15">
    <location>
        <begin position="383"/>
        <end position="395"/>
    </location>
</feature>
<dbReference type="SUPFAM" id="SSF63882">
    <property type="entry name" value="MoeA N-terminal region -like"/>
    <property type="match status" value="1"/>
</dbReference>
<evidence type="ECO:0000256" key="1">
    <source>
        <dbReference type="ARBA" id="ARBA00004141"/>
    </source>
</evidence>
<dbReference type="PRINTS" id="PR00122">
    <property type="entry name" value="VACATPASE"/>
</dbReference>
<evidence type="ECO:0000256" key="13">
    <source>
        <dbReference type="ARBA" id="ARBA00045519"/>
    </source>
</evidence>
<evidence type="ECO:0000256" key="6">
    <source>
        <dbReference type="ARBA" id="ARBA00022448"/>
    </source>
</evidence>
<dbReference type="NCBIfam" id="NF045515">
    <property type="entry name" value="Glp_gephyrin"/>
    <property type="match status" value="1"/>
</dbReference>
<accession>A0A6A6XWG0</accession>
<dbReference type="SMART" id="SM00852">
    <property type="entry name" value="MoCF_biosynth"/>
    <property type="match status" value="2"/>
</dbReference>
<dbReference type="PANTHER" id="PTHR10192:SF5">
    <property type="entry name" value="GEPHYRIN"/>
    <property type="match status" value="1"/>
</dbReference>
<dbReference type="FunFam" id="2.40.340.10:FF:000004">
    <property type="entry name" value="Molybdopterin molybdenumtransferase"/>
    <property type="match status" value="1"/>
</dbReference>
<keyword evidence="7 16" id="KW-0812">Transmembrane</keyword>
<dbReference type="InterPro" id="IPR001453">
    <property type="entry name" value="MoaB/Mog_dom"/>
</dbReference>
<keyword evidence="8" id="KW-0375">Hydrogen ion transport</keyword>
<comment type="subunit">
    <text evidence="14">V-ATPase is a heteromultimeric enzyme composed of a peripheral catalytic V1 complex (components A to H) attached to an integral membrane V0 proton pore complex (components: a, c, c', c'', d, e, f and VOA1). The decameric c-ring forms the proton-conducting pore, and is composed of eight proteolipid subunits c, one subunit c' and one subunit c''.</text>
</comment>
<dbReference type="NCBIfam" id="TIGR00177">
    <property type="entry name" value="molyb_syn"/>
    <property type="match status" value="2"/>
</dbReference>
<evidence type="ECO:0000256" key="7">
    <source>
        <dbReference type="ARBA" id="ARBA00022692"/>
    </source>
</evidence>
<dbReference type="GO" id="GO:0061599">
    <property type="term" value="F:molybdopterin molybdotransferase activity"/>
    <property type="evidence" value="ECO:0007669"/>
    <property type="project" value="TreeGrafter"/>
</dbReference>
<evidence type="ECO:0000313" key="18">
    <source>
        <dbReference type="EMBL" id="KAF2800104.1"/>
    </source>
</evidence>
<dbReference type="InterPro" id="IPR005110">
    <property type="entry name" value="MoeA_linker/N"/>
</dbReference>
<dbReference type="AlphaFoldDB" id="A0A6A6XWG0"/>
<evidence type="ECO:0000256" key="16">
    <source>
        <dbReference type="SAM" id="Phobius"/>
    </source>
</evidence>
<comment type="similarity">
    <text evidence="5">In the C-terminal section; belongs to the MoeA family.</text>
</comment>
<feature type="transmembrane region" description="Helical" evidence="16">
    <location>
        <begin position="86"/>
        <end position="108"/>
    </location>
</feature>
<dbReference type="CDD" id="cd18178">
    <property type="entry name" value="ATP-synt_Vo_c_ATP6F_rpt2"/>
    <property type="match status" value="1"/>
</dbReference>
<feature type="domain" description="MoaB/Mog" evidence="17">
    <location>
        <begin position="199"/>
        <end position="347"/>
    </location>
</feature>
<dbReference type="Proteomes" id="UP000799757">
    <property type="component" value="Unassembled WGS sequence"/>
</dbReference>
<evidence type="ECO:0000256" key="4">
    <source>
        <dbReference type="ARBA" id="ARBA00007589"/>
    </source>
</evidence>
<dbReference type="PROSITE" id="PS01079">
    <property type="entry name" value="MOCF_BIOSYNTHESIS_2"/>
    <property type="match status" value="1"/>
</dbReference>
<keyword evidence="10" id="KW-0406">Ion transport</keyword>
<reference evidence="18" key="1">
    <citation type="journal article" date="2020" name="Stud. Mycol.">
        <title>101 Dothideomycetes genomes: a test case for predicting lifestyles and emergence of pathogens.</title>
        <authorList>
            <person name="Haridas S."/>
            <person name="Albert R."/>
            <person name="Binder M."/>
            <person name="Bloem J."/>
            <person name="Labutti K."/>
            <person name="Salamov A."/>
            <person name="Andreopoulos B."/>
            <person name="Baker S."/>
            <person name="Barry K."/>
            <person name="Bills G."/>
            <person name="Bluhm B."/>
            <person name="Cannon C."/>
            <person name="Castanera R."/>
            <person name="Culley D."/>
            <person name="Daum C."/>
            <person name="Ezra D."/>
            <person name="Gonzalez J."/>
            <person name="Henrissat B."/>
            <person name="Kuo A."/>
            <person name="Liang C."/>
            <person name="Lipzen A."/>
            <person name="Lutzoni F."/>
            <person name="Magnuson J."/>
            <person name="Mondo S."/>
            <person name="Nolan M."/>
            <person name="Ohm R."/>
            <person name="Pangilinan J."/>
            <person name="Park H.-J."/>
            <person name="Ramirez L."/>
            <person name="Alfaro M."/>
            <person name="Sun H."/>
            <person name="Tritt A."/>
            <person name="Yoshinaga Y."/>
            <person name="Zwiers L.-H."/>
            <person name="Turgeon B."/>
            <person name="Goodwin S."/>
            <person name="Spatafora J."/>
            <person name="Crous P."/>
            <person name="Grigoriev I."/>
        </authorList>
    </citation>
    <scope>NUCLEOTIDE SEQUENCE</scope>
    <source>
        <strain evidence="18">CBS 109.77</strain>
    </source>
</reference>
<comment type="similarity">
    <text evidence="3">Belongs to the V-ATPase proteolipid subunit family.</text>
</comment>
<dbReference type="EMBL" id="MU001753">
    <property type="protein sequence ID" value="KAF2800104.1"/>
    <property type="molecule type" value="Genomic_DNA"/>
</dbReference>
<feature type="transmembrane region" description="Helical" evidence="16">
    <location>
        <begin position="128"/>
        <end position="154"/>
    </location>
</feature>
<dbReference type="InterPro" id="IPR036688">
    <property type="entry name" value="MoeA_C_domain_IV_sf"/>
</dbReference>